<dbReference type="GO" id="GO:0008652">
    <property type="term" value="P:amino acid biosynthetic process"/>
    <property type="evidence" value="ECO:0007669"/>
    <property type="project" value="UniProtKB-ARBA"/>
</dbReference>
<evidence type="ECO:0000256" key="3">
    <source>
        <dbReference type="ARBA" id="ARBA00022898"/>
    </source>
</evidence>
<evidence type="ECO:0000313" key="4">
    <source>
        <dbReference type="EMBL" id="OGG50881.1"/>
    </source>
</evidence>
<protein>
    <recommendedName>
        <fullName evidence="6">Aminotransferase class IV</fullName>
    </recommendedName>
</protein>
<dbReference type="CDD" id="cd00449">
    <property type="entry name" value="PLPDE_IV"/>
    <property type="match status" value="1"/>
</dbReference>
<dbReference type="PANTHER" id="PTHR42743">
    <property type="entry name" value="AMINO-ACID AMINOTRANSFERASE"/>
    <property type="match status" value="1"/>
</dbReference>
<dbReference type="InterPro" id="IPR043132">
    <property type="entry name" value="BCAT-like_C"/>
</dbReference>
<dbReference type="Gene3D" id="3.30.470.10">
    <property type="match status" value="1"/>
</dbReference>
<sequence>MEFKYFSRNGKILPIKEAVVPLANIEYQYGFGVYESIRVAGGTPYFMADHVERLMGSATEIGLAHAFKAAQVEQAILELLERNAVESCNVKILLIGGKGAEDASLEILCLNPLYPDPKLYRDGVHCITYPYERPFPHAKTLSMLGSYLAYTAAKIADAYDALLLNRDGYITEGTRTNFFCLKGKTLYSPPEEQILLGVTRRHVLAVAREKGFTVEITNIKCSDISHYEGAFLTSSSSKIVPVRSVDAFSFKDQPAALKELMRTFDEFLAEHKG</sequence>
<keyword evidence="3" id="KW-0663">Pyridoxal phosphate</keyword>
<dbReference type="FunFam" id="3.20.10.10:FF:000002">
    <property type="entry name" value="D-alanine aminotransferase"/>
    <property type="match status" value="1"/>
</dbReference>
<reference evidence="4 5" key="1">
    <citation type="journal article" date="2016" name="Nat. Commun.">
        <title>Thousands of microbial genomes shed light on interconnected biogeochemical processes in an aquifer system.</title>
        <authorList>
            <person name="Anantharaman K."/>
            <person name="Brown C.T."/>
            <person name="Hug L.A."/>
            <person name="Sharon I."/>
            <person name="Castelle C.J."/>
            <person name="Probst A.J."/>
            <person name="Thomas B.C."/>
            <person name="Singh A."/>
            <person name="Wilkins M.J."/>
            <person name="Karaoz U."/>
            <person name="Brodie E.L."/>
            <person name="Williams K.H."/>
            <person name="Hubbard S.S."/>
            <person name="Banfield J.F."/>
        </authorList>
    </citation>
    <scope>NUCLEOTIDE SEQUENCE [LARGE SCALE GENOMIC DNA]</scope>
</reference>
<dbReference type="InterPro" id="IPR043131">
    <property type="entry name" value="BCAT-like_N"/>
</dbReference>
<dbReference type="InterPro" id="IPR036038">
    <property type="entry name" value="Aminotransferase-like"/>
</dbReference>
<evidence type="ECO:0000256" key="2">
    <source>
        <dbReference type="ARBA" id="ARBA00009320"/>
    </source>
</evidence>
<comment type="similarity">
    <text evidence="2">Belongs to the class-IV pyridoxal-phosphate-dependent aminotransferase family.</text>
</comment>
<evidence type="ECO:0000313" key="5">
    <source>
        <dbReference type="Proteomes" id="UP000178370"/>
    </source>
</evidence>
<evidence type="ECO:0000256" key="1">
    <source>
        <dbReference type="ARBA" id="ARBA00001933"/>
    </source>
</evidence>
<dbReference type="AlphaFoldDB" id="A0A1F6CPE4"/>
<evidence type="ECO:0008006" key="6">
    <source>
        <dbReference type="Google" id="ProtNLM"/>
    </source>
</evidence>
<dbReference type="Proteomes" id="UP000178370">
    <property type="component" value="Unassembled WGS sequence"/>
</dbReference>
<comment type="cofactor">
    <cofactor evidence="1">
        <name>pyridoxal 5'-phosphate</name>
        <dbReference type="ChEBI" id="CHEBI:597326"/>
    </cofactor>
</comment>
<accession>A0A1F6CPE4</accession>
<proteinExistence type="inferred from homology"/>
<gene>
    <name evidence="4" type="ORF">A2763_00915</name>
</gene>
<organism evidence="4 5">
    <name type="scientific">Candidatus Kaiserbacteria bacterium RIFCSPHIGHO2_01_FULL_54_36</name>
    <dbReference type="NCBI Taxonomy" id="1798482"/>
    <lineage>
        <taxon>Bacteria</taxon>
        <taxon>Candidatus Kaiseribacteriota</taxon>
    </lineage>
</organism>
<dbReference type="EMBL" id="MFKV01000006">
    <property type="protein sequence ID" value="OGG50881.1"/>
    <property type="molecule type" value="Genomic_DNA"/>
</dbReference>
<dbReference type="STRING" id="1798482.A2763_00915"/>
<dbReference type="SUPFAM" id="SSF56752">
    <property type="entry name" value="D-aminoacid aminotransferase-like PLP-dependent enzymes"/>
    <property type="match status" value="1"/>
</dbReference>
<dbReference type="Pfam" id="PF01063">
    <property type="entry name" value="Aminotran_4"/>
    <property type="match status" value="1"/>
</dbReference>
<name>A0A1F6CPE4_9BACT</name>
<dbReference type="Gene3D" id="3.20.10.10">
    <property type="entry name" value="D-amino Acid Aminotransferase, subunit A, domain 2"/>
    <property type="match status" value="1"/>
</dbReference>
<comment type="caution">
    <text evidence="4">The sequence shown here is derived from an EMBL/GenBank/DDBJ whole genome shotgun (WGS) entry which is preliminary data.</text>
</comment>
<dbReference type="InterPro" id="IPR001544">
    <property type="entry name" value="Aminotrans_IV"/>
</dbReference>
<dbReference type="GO" id="GO:0003824">
    <property type="term" value="F:catalytic activity"/>
    <property type="evidence" value="ECO:0007669"/>
    <property type="project" value="InterPro"/>
</dbReference>
<dbReference type="PANTHER" id="PTHR42743:SF11">
    <property type="entry name" value="AMINODEOXYCHORISMATE LYASE"/>
    <property type="match status" value="1"/>
</dbReference>
<dbReference type="InterPro" id="IPR050571">
    <property type="entry name" value="Class-IV_PLP-Dep_Aminotrnsfr"/>
</dbReference>
<dbReference type="GO" id="GO:0046394">
    <property type="term" value="P:carboxylic acid biosynthetic process"/>
    <property type="evidence" value="ECO:0007669"/>
    <property type="project" value="UniProtKB-ARBA"/>
</dbReference>